<dbReference type="Proteomes" id="UP000183922">
    <property type="component" value="Unassembled WGS sequence"/>
</dbReference>
<gene>
    <name evidence="2" type="ORF">AUK13_02615</name>
</gene>
<evidence type="ECO:0000256" key="1">
    <source>
        <dbReference type="SAM" id="Phobius"/>
    </source>
</evidence>
<dbReference type="AlphaFoldDB" id="A0A1J5F6P1"/>
<reference evidence="2 3" key="1">
    <citation type="journal article" date="2016" name="Environ. Microbiol.">
        <title>Genomic resolution of a cold subsurface aquifer community provides metabolic insights for novel microbes adapted to high CO concentrations.</title>
        <authorList>
            <person name="Probst A.J."/>
            <person name="Castelle C.J."/>
            <person name="Singh A."/>
            <person name="Brown C.T."/>
            <person name="Anantharaman K."/>
            <person name="Sharon I."/>
            <person name="Hug L.A."/>
            <person name="Burstein D."/>
            <person name="Emerson J.B."/>
            <person name="Thomas B.C."/>
            <person name="Banfield J.F."/>
        </authorList>
    </citation>
    <scope>NUCLEOTIDE SEQUENCE [LARGE SCALE GENOMIC DNA]</scope>
    <source>
        <strain evidence="2">CG2_30_39_24</strain>
    </source>
</reference>
<feature type="transmembrane region" description="Helical" evidence="1">
    <location>
        <begin position="151"/>
        <end position="173"/>
    </location>
</feature>
<evidence type="ECO:0000313" key="2">
    <source>
        <dbReference type="EMBL" id="OIP55595.1"/>
    </source>
</evidence>
<keyword evidence="1" id="KW-1133">Transmembrane helix</keyword>
<accession>A0A1J5F6P1</accession>
<feature type="transmembrane region" description="Helical" evidence="1">
    <location>
        <begin position="80"/>
        <end position="98"/>
    </location>
</feature>
<protein>
    <submittedName>
        <fullName evidence="2">Uncharacterized protein</fullName>
    </submittedName>
</protein>
<keyword evidence="1" id="KW-0812">Transmembrane</keyword>
<name>A0A1J5F6P1_9BACT</name>
<keyword evidence="1" id="KW-0472">Membrane</keyword>
<comment type="caution">
    <text evidence="2">The sequence shown here is derived from an EMBL/GenBank/DDBJ whole genome shotgun (WGS) entry which is preliminary data.</text>
</comment>
<evidence type="ECO:0000313" key="3">
    <source>
        <dbReference type="Proteomes" id="UP000183922"/>
    </source>
</evidence>
<feature type="transmembrane region" description="Helical" evidence="1">
    <location>
        <begin position="21"/>
        <end position="43"/>
    </location>
</feature>
<dbReference type="STRING" id="1805236.AUK13_02615"/>
<organism evidence="2 3">
    <name type="scientific">Candidatus Kuenenbacteria bacterium CG2_30_39_24</name>
    <dbReference type="NCBI Taxonomy" id="1805236"/>
    <lineage>
        <taxon>Bacteria</taxon>
        <taxon>Candidatus Kueneniibacteriota</taxon>
    </lineage>
</organism>
<proteinExistence type="predicted"/>
<dbReference type="EMBL" id="MNYR01000040">
    <property type="protein sequence ID" value="OIP55595.1"/>
    <property type="molecule type" value="Genomic_DNA"/>
</dbReference>
<feature type="transmembrane region" description="Helical" evidence="1">
    <location>
        <begin position="49"/>
        <end position="68"/>
    </location>
</feature>
<sequence length="196" mass="22564">MFEKDNATGCYSAGNAPAETIITTILRVLYTIFIAGGCFLFFYYIKLPLLAILFVVLPTIWGCLNSLFVPGDKKLKFNALGVNIWFSAYLICFFVTLFKPSLAWQYLPWGFIPIRWALEITFVLTIMMGIFSIVSTIVNENKNESIKISNNTILFLFNFGGILTFCLLFFALFNRYIFPFLTILWNLIKSLPWDEF</sequence>
<feature type="transmembrane region" description="Helical" evidence="1">
    <location>
        <begin position="118"/>
        <end position="139"/>
    </location>
</feature>